<keyword evidence="3" id="KW-1185">Reference proteome</keyword>
<feature type="transmembrane region" description="Helical" evidence="1">
    <location>
        <begin position="6"/>
        <end position="27"/>
    </location>
</feature>
<proteinExistence type="predicted"/>
<evidence type="ECO:0000256" key="1">
    <source>
        <dbReference type="SAM" id="Phobius"/>
    </source>
</evidence>
<protein>
    <submittedName>
        <fullName evidence="2">Uncharacterized protein</fullName>
    </submittedName>
</protein>
<dbReference type="Proteomes" id="UP000009135">
    <property type="component" value="Chromosome"/>
</dbReference>
<dbReference type="EMBL" id="CP003199">
    <property type="protein sequence ID" value="AEW45810.2"/>
    <property type="molecule type" value="Genomic_DNA"/>
</dbReference>
<keyword evidence="1" id="KW-0472">Membrane</keyword>
<evidence type="ECO:0000313" key="2">
    <source>
        <dbReference type="EMBL" id="AEW45810.2"/>
    </source>
</evidence>
<keyword evidence="1" id="KW-1133">Transmembrane helix</keyword>
<reference evidence="2 3" key="1">
    <citation type="journal article" date="2012" name="J. Bacteriol.">
        <title>Complete genome sequence of Mycoplasma haemocanis strain Illinois.</title>
        <authorList>
            <person name="do Nascimento N.C."/>
            <person name="Guimaraes A.M."/>
            <person name="Santos A.P."/>
            <person name="Sanmiguel P.J."/>
            <person name="Messick J.B."/>
        </authorList>
    </citation>
    <scope>NUCLEOTIDE SEQUENCE [LARGE SCALE GENOMIC DNA]</scope>
    <source>
        <strain evidence="2 3">Illinois</strain>
    </source>
</reference>
<organism evidence="2 3">
    <name type="scientific">Mycoplasma haemocanis (strain Illinois)</name>
    <dbReference type="NCBI Taxonomy" id="1111676"/>
    <lineage>
        <taxon>Bacteria</taxon>
        <taxon>Bacillati</taxon>
        <taxon>Mycoplasmatota</taxon>
        <taxon>Mollicutes</taxon>
        <taxon>Mycoplasmataceae</taxon>
        <taxon>Mycoplasma</taxon>
    </lineage>
</organism>
<dbReference type="STRING" id="1111676.MHC_04770"/>
<name>H6N838_MYCHN</name>
<accession>H6N838</accession>
<keyword evidence="1" id="KW-0812">Transmembrane</keyword>
<sequence>MMVVPIKIVGFSGASFGAVGLAGYLVYSQTRHSSKKEDTSYKFKLSHALLKLSGNDHQTQWGNRLALLKKVSDDQTLVEGLKVLKKKDSAATWIELQTWCRENVDGKFADENELKFQNLRTYCVFSISEKIPKVISSTVDHSDQKWTKALSNLDTYSGNLSFDFKTFKGSSDKNAQKLREMCVRYYDKPFLSEDDEDFQSVGGVCVSSE</sequence>
<dbReference type="AlphaFoldDB" id="H6N838"/>
<dbReference type="HOGENOM" id="CLU_087258_1_0_14"/>
<gene>
    <name evidence="2" type="ordered locus">MHC_04770</name>
</gene>
<dbReference type="KEGG" id="mhe:MHC_04770"/>
<evidence type="ECO:0000313" key="3">
    <source>
        <dbReference type="Proteomes" id="UP000009135"/>
    </source>
</evidence>